<accession>A0A1F8F286</accession>
<dbReference type="CDD" id="cd05637">
    <property type="entry name" value="SIS_PGI_PMI_2"/>
    <property type="match status" value="1"/>
</dbReference>
<evidence type="ECO:0000313" key="4">
    <source>
        <dbReference type="EMBL" id="OGN07251.1"/>
    </source>
</evidence>
<keyword evidence="2 4" id="KW-0413">Isomerase</keyword>
<protein>
    <submittedName>
        <fullName evidence="4">Bifunctional phosphoglucose/phosphomannose isomerase</fullName>
    </submittedName>
</protein>
<reference evidence="4 5" key="1">
    <citation type="journal article" date="2016" name="Nat. Commun.">
        <title>Thousands of microbial genomes shed light on interconnected biogeochemical processes in an aquifer system.</title>
        <authorList>
            <person name="Anantharaman K."/>
            <person name="Brown C.T."/>
            <person name="Hug L.A."/>
            <person name="Sharon I."/>
            <person name="Castelle C.J."/>
            <person name="Probst A.J."/>
            <person name="Thomas B.C."/>
            <person name="Singh A."/>
            <person name="Wilkins M.J."/>
            <person name="Karaoz U."/>
            <person name="Brodie E.L."/>
            <person name="Williams K.H."/>
            <person name="Hubbard S.S."/>
            <person name="Banfield J.F."/>
        </authorList>
    </citation>
    <scope>NUCLEOTIDE SEQUENCE [LARGE SCALE GENOMIC DNA]</scope>
</reference>
<dbReference type="Pfam" id="PF10432">
    <property type="entry name" value="bact-PGI_C"/>
    <property type="match status" value="1"/>
</dbReference>
<dbReference type="GO" id="GO:0005975">
    <property type="term" value="P:carbohydrate metabolic process"/>
    <property type="evidence" value="ECO:0007669"/>
    <property type="project" value="InterPro"/>
</dbReference>
<evidence type="ECO:0000256" key="1">
    <source>
        <dbReference type="ARBA" id="ARBA00010523"/>
    </source>
</evidence>
<organism evidence="4 5">
    <name type="scientific">Candidatus Yanofskybacteria bacterium RIFCSPHIGHO2_01_FULL_48_25b</name>
    <dbReference type="NCBI Taxonomy" id="1802672"/>
    <lineage>
        <taxon>Bacteria</taxon>
        <taxon>Candidatus Yanofskyibacteriota</taxon>
    </lineage>
</organism>
<dbReference type="Gene3D" id="3.40.50.10490">
    <property type="entry name" value="Glucose-6-phosphate isomerase like protein, domain 1"/>
    <property type="match status" value="2"/>
</dbReference>
<dbReference type="Proteomes" id="UP000177605">
    <property type="component" value="Unassembled WGS sequence"/>
</dbReference>
<dbReference type="InterPro" id="IPR001347">
    <property type="entry name" value="SIS_dom"/>
</dbReference>
<proteinExistence type="inferred from homology"/>
<dbReference type="SUPFAM" id="SSF53697">
    <property type="entry name" value="SIS domain"/>
    <property type="match status" value="1"/>
</dbReference>
<sequence length="323" mass="36669">MEEAIRNFPKQFEWEPKIVNAEKWKSLGKYILCGMGGSHLQGDIFQNAVPGFDLAVHQDYGLPRWRDDVLKQTLIIVSSYSGNTEEAISSFDEALRNGYPVAALSTGGDLLIRANQHKVPYIEIPDTGIQPRNSLGFTFKALAKMVGRDDVVEEATAVGKELEVNAARFEEIGKQIAEKLKGKIPLIYASNKNYSIAYNWKIKFNETAKTPAFYNLFSELNHNEMNGFDITDSTRELCDKFHFLFLIDTIDHVRIRKRMDVLERQLRERGFSVETISLGAGSMLQKIFSSLLTADWAAFQLATLYGRDPEQVPMIEEFKKLID</sequence>
<name>A0A1F8F286_9BACT</name>
<dbReference type="EMBL" id="MGJM01000002">
    <property type="protein sequence ID" value="OGN07251.1"/>
    <property type="molecule type" value="Genomic_DNA"/>
</dbReference>
<dbReference type="GO" id="GO:1901135">
    <property type="term" value="P:carbohydrate derivative metabolic process"/>
    <property type="evidence" value="ECO:0007669"/>
    <property type="project" value="InterPro"/>
</dbReference>
<dbReference type="NCBIfam" id="TIGR02128">
    <property type="entry name" value="G6PI_arch"/>
    <property type="match status" value="1"/>
</dbReference>
<dbReference type="GO" id="GO:0004476">
    <property type="term" value="F:mannose-6-phosphate isomerase activity"/>
    <property type="evidence" value="ECO:0007669"/>
    <property type="project" value="InterPro"/>
</dbReference>
<evidence type="ECO:0000259" key="3">
    <source>
        <dbReference type="PROSITE" id="PS51464"/>
    </source>
</evidence>
<evidence type="ECO:0000313" key="5">
    <source>
        <dbReference type="Proteomes" id="UP000177605"/>
    </source>
</evidence>
<dbReference type="AlphaFoldDB" id="A0A1F8F286"/>
<dbReference type="InterPro" id="IPR046348">
    <property type="entry name" value="SIS_dom_sf"/>
</dbReference>
<comment type="caution">
    <text evidence="4">The sequence shown here is derived from an EMBL/GenBank/DDBJ whole genome shotgun (WGS) entry which is preliminary data.</text>
</comment>
<dbReference type="GO" id="GO:0004347">
    <property type="term" value="F:glucose-6-phosphate isomerase activity"/>
    <property type="evidence" value="ECO:0007669"/>
    <property type="project" value="InterPro"/>
</dbReference>
<dbReference type="GO" id="GO:0097367">
    <property type="term" value="F:carbohydrate derivative binding"/>
    <property type="evidence" value="ECO:0007669"/>
    <property type="project" value="InterPro"/>
</dbReference>
<feature type="domain" description="SIS" evidence="3">
    <location>
        <begin position="14"/>
        <end position="162"/>
    </location>
</feature>
<evidence type="ECO:0000256" key="2">
    <source>
        <dbReference type="ARBA" id="ARBA00023235"/>
    </source>
</evidence>
<gene>
    <name evidence="4" type="ORF">A2669_00620</name>
</gene>
<dbReference type="InterPro" id="IPR019490">
    <property type="entry name" value="Glu6P/Mann6P_isomerase_C"/>
</dbReference>
<dbReference type="PROSITE" id="PS51464">
    <property type="entry name" value="SIS"/>
    <property type="match status" value="1"/>
</dbReference>
<comment type="similarity">
    <text evidence="1">Belongs to the PGI/PMI family.</text>
</comment>